<accession>A0A0G0XR11</accession>
<dbReference type="InterPro" id="IPR047216">
    <property type="entry name" value="Endonuclease_DUF559_bact"/>
</dbReference>
<evidence type="ECO:0000259" key="1">
    <source>
        <dbReference type="Pfam" id="PF04480"/>
    </source>
</evidence>
<comment type="caution">
    <text evidence="2">The sequence shown here is derived from an EMBL/GenBank/DDBJ whole genome shotgun (WGS) entry which is preliminary data.</text>
</comment>
<dbReference type="PANTHER" id="PTHR38590:SF1">
    <property type="entry name" value="BLL0828 PROTEIN"/>
    <property type="match status" value="1"/>
</dbReference>
<sequence length="146" mass="17314">MVIKKIFNNSDQKTRRRSLRSEPPSAEIILWGHLRKSQLGYKFRRQTSIGNYIVDFYCPKQKLVIEVDGDSHFEIDQIKYDKQRTHYMQSVGRSVIRFTNLEVYDDLENVLEKIKVSLRNNPLHPSLWKASEWHSQLPLKKGERPS</sequence>
<dbReference type="Pfam" id="PF04480">
    <property type="entry name" value="DUF559"/>
    <property type="match status" value="1"/>
</dbReference>
<reference evidence="2 3" key="1">
    <citation type="journal article" date="2015" name="Nature">
        <title>rRNA introns, odd ribosomes, and small enigmatic genomes across a large radiation of phyla.</title>
        <authorList>
            <person name="Brown C.T."/>
            <person name="Hug L.A."/>
            <person name="Thomas B.C."/>
            <person name="Sharon I."/>
            <person name="Castelle C.J."/>
            <person name="Singh A."/>
            <person name="Wilkins M.J."/>
            <person name="Williams K.H."/>
            <person name="Banfield J.F."/>
        </authorList>
    </citation>
    <scope>NUCLEOTIDE SEQUENCE [LARGE SCALE GENOMIC DNA]</scope>
</reference>
<dbReference type="InterPro" id="IPR007569">
    <property type="entry name" value="DUF559"/>
</dbReference>
<feature type="domain" description="DUF559" evidence="1">
    <location>
        <begin position="12"/>
        <end position="118"/>
    </location>
</feature>
<dbReference type="EMBL" id="LCAW01000007">
    <property type="protein sequence ID" value="KKR99335.1"/>
    <property type="molecule type" value="Genomic_DNA"/>
</dbReference>
<protein>
    <recommendedName>
        <fullName evidence="1">DUF559 domain-containing protein</fullName>
    </recommendedName>
</protein>
<dbReference type="Gene3D" id="3.40.960.10">
    <property type="entry name" value="VSR Endonuclease"/>
    <property type="match status" value="1"/>
</dbReference>
<name>A0A0G0XR11_9BACT</name>
<dbReference type="AlphaFoldDB" id="A0A0G0XR11"/>
<evidence type="ECO:0000313" key="2">
    <source>
        <dbReference type="EMBL" id="KKR99335.1"/>
    </source>
</evidence>
<gene>
    <name evidence="2" type="ORF">UU50_C0007G0023</name>
</gene>
<dbReference type="Proteomes" id="UP000033930">
    <property type="component" value="Unassembled WGS sequence"/>
</dbReference>
<dbReference type="CDD" id="cd01038">
    <property type="entry name" value="Endonuclease_DUF559"/>
    <property type="match status" value="1"/>
</dbReference>
<evidence type="ECO:0000313" key="3">
    <source>
        <dbReference type="Proteomes" id="UP000033930"/>
    </source>
</evidence>
<dbReference type="InterPro" id="IPR011335">
    <property type="entry name" value="Restrct_endonuc-II-like"/>
</dbReference>
<dbReference type="SUPFAM" id="SSF52980">
    <property type="entry name" value="Restriction endonuclease-like"/>
    <property type="match status" value="1"/>
</dbReference>
<organism evidence="2 3">
    <name type="scientific">Candidatus Uhrbacteria bacterium GW2011_GWC1_41_20</name>
    <dbReference type="NCBI Taxonomy" id="1618983"/>
    <lineage>
        <taxon>Bacteria</taxon>
        <taxon>Candidatus Uhriibacteriota</taxon>
    </lineage>
</organism>
<dbReference type="PANTHER" id="PTHR38590">
    <property type="entry name" value="BLL0828 PROTEIN"/>
    <property type="match status" value="1"/>
</dbReference>
<proteinExistence type="predicted"/>